<dbReference type="PROSITE" id="PS50082">
    <property type="entry name" value="WD_REPEATS_2"/>
    <property type="match status" value="3"/>
</dbReference>
<dbReference type="Pfam" id="PF09384">
    <property type="entry name" value="UTP15_C"/>
    <property type="match status" value="1"/>
</dbReference>
<dbReference type="Gene3D" id="2.130.10.10">
    <property type="entry name" value="YVTN repeat-like/Quinoprotein amine dehydrogenase"/>
    <property type="match status" value="2"/>
</dbReference>
<dbReference type="PRINTS" id="PR00320">
    <property type="entry name" value="GPROTEINBRPT"/>
</dbReference>
<keyword evidence="4" id="KW-0677">Repeat</keyword>
<reference evidence="8" key="1">
    <citation type="journal article" date="2020" name="BMC Genomics">
        <title>Correction to: Identification and distribution of gene clusters required for synthesis of sphingolipid metabolism inhibitors in diverse species of the filamentous fungus Fusarium.</title>
        <authorList>
            <person name="Kim H.S."/>
            <person name="Lohmar J.M."/>
            <person name="Busman M."/>
            <person name="Brown D.W."/>
            <person name="Naumann T.A."/>
            <person name="Divon H.H."/>
            <person name="Lysoe E."/>
            <person name="Uhlig S."/>
            <person name="Proctor R.H."/>
        </authorList>
    </citation>
    <scope>NUCLEOTIDE SEQUENCE</scope>
    <source>
        <strain evidence="8">NRRL 45417</strain>
    </source>
</reference>
<dbReference type="InterPro" id="IPR015943">
    <property type="entry name" value="WD40/YVTN_repeat-like_dom_sf"/>
</dbReference>
<dbReference type="InterPro" id="IPR036322">
    <property type="entry name" value="WD40_repeat_dom_sf"/>
</dbReference>
<keyword evidence="9" id="KW-1185">Reference proteome</keyword>
<dbReference type="PROSITE" id="PS50294">
    <property type="entry name" value="WD_REPEATS_REGION"/>
    <property type="match status" value="2"/>
</dbReference>
<name>A0A8H4WQP2_9HYPO</name>
<dbReference type="PANTHER" id="PTHR19924:SF26">
    <property type="entry name" value="U3 SMALL NUCLEOLAR RNA-ASSOCIATED PROTEIN 15 HOMOLOG"/>
    <property type="match status" value="1"/>
</dbReference>
<reference evidence="8" key="2">
    <citation type="submission" date="2020-05" db="EMBL/GenBank/DDBJ databases">
        <authorList>
            <person name="Kim H.-S."/>
            <person name="Proctor R.H."/>
            <person name="Brown D.W."/>
        </authorList>
    </citation>
    <scope>NUCLEOTIDE SEQUENCE</scope>
    <source>
        <strain evidence="8">NRRL 45417</strain>
    </source>
</reference>
<dbReference type="InterPro" id="IPR001680">
    <property type="entry name" value="WD40_rpt"/>
</dbReference>
<protein>
    <recommendedName>
        <fullName evidence="7">U3 small nucleolar RNA-associated protein 15 C-terminal domain-containing protein</fullName>
    </recommendedName>
</protein>
<accession>A0A8H4WQP2</accession>
<dbReference type="SMART" id="SM00320">
    <property type="entry name" value="WD40"/>
    <property type="match status" value="6"/>
</dbReference>
<dbReference type="EMBL" id="JABFAI010000328">
    <property type="protein sequence ID" value="KAF4946294.1"/>
    <property type="molecule type" value="Genomic_DNA"/>
</dbReference>
<dbReference type="Proteomes" id="UP000604273">
    <property type="component" value="Unassembled WGS sequence"/>
</dbReference>
<dbReference type="SUPFAM" id="SSF50978">
    <property type="entry name" value="WD40 repeat-like"/>
    <property type="match status" value="1"/>
</dbReference>
<feature type="repeat" description="WD" evidence="6">
    <location>
        <begin position="247"/>
        <end position="288"/>
    </location>
</feature>
<dbReference type="InterPro" id="IPR019775">
    <property type="entry name" value="WD40_repeat_CS"/>
</dbReference>
<evidence type="ECO:0000256" key="1">
    <source>
        <dbReference type="ARBA" id="ARBA00004604"/>
    </source>
</evidence>
<dbReference type="PROSITE" id="PS00678">
    <property type="entry name" value="WD_REPEATS_1"/>
    <property type="match status" value="1"/>
</dbReference>
<organism evidence="8 9">
    <name type="scientific">Fusarium gaditjirri</name>
    <dbReference type="NCBI Taxonomy" id="282569"/>
    <lineage>
        <taxon>Eukaryota</taxon>
        <taxon>Fungi</taxon>
        <taxon>Dikarya</taxon>
        <taxon>Ascomycota</taxon>
        <taxon>Pezizomycotina</taxon>
        <taxon>Sordariomycetes</taxon>
        <taxon>Hypocreomycetidae</taxon>
        <taxon>Hypocreales</taxon>
        <taxon>Nectriaceae</taxon>
        <taxon>Fusarium</taxon>
        <taxon>Fusarium nisikadoi species complex</taxon>
    </lineage>
</organism>
<evidence type="ECO:0000259" key="7">
    <source>
        <dbReference type="Pfam" id="PF09384"/>
    </source>
</evidence>
<dbReference type="PANTHER" id="PTHR19924">
    <property type="entry name" value="UTP15 U3 SMALL NUCLEOLAR RNA-ASSOCIATED PROTEIN 15 FAMILY MEMBER"/>
    <property type="match status" value="1"/>
</dbReference>
<keyword evidence="3 6" id="KW-0853">WD repeat</keyword>
<evidence type="ECO:0000256" key="4">
    <source>
        <dbReference type="ARBA" id="ARBA00022737"/>
    </source>
</evidence>
<evidence type="ECO:0000256" key="2">
    <source>
        <dbReference type="ARBA" id="ARBA00022552"/>
    </source>
</evidence>
<keyword evidence="5" id="KW-0539">Nucleus</keyword>
<evidence type="ECO:0000256" key="5">
    <source>
        <dbReference type="ARBA" id="ARBA00023242"/>
    </source>
</evidence>
<feature type="repeat" description="WD" evidence="6">
    <location>
        <begin position="161"/>
        <end position="204"/>
    </location>
</feature>
<dbReference type="Pfam" id="PF00400">
    <property type="entry name" value="WD40"/>
    <property type="match status" value="3"/>
</dbReference>
<proteinExistence type="predicted"/>
<comment type="caution">
    <text evidence="8">The sequence shown here is derived from an EMBL/GenBank/DDBJ whole genome shotgun (WGS) entry which is preliminary data.</text>
</comment>
<feature type="domain" description="U3 small nucleolar RNA-associated protein 15 C-terminal" evidence="7">
    <location>
        <begin position="375"/>
        <end position="511"/>
    </location>
</feature>
<evidence type="ECO:0000256" key="6">
    <source>
        <dbReference type="PROSITE-ProRule" id="PRU00221"/>
    </source>
</evidence>
<dbReference type="GO" id="GO:0005730">
    <property type="term" value="C:nucleolus"/>
    <property type="evidence" value="ECO:0007669"/>
    <property type="project" value="UniProtKB-SubCell"/>
</dbReference>
<dbReference type="GO" id="GO:0006364">
    <property type="term" value="P:rRNA processing"/>
    <property type="evidence" value="ECO:0007669"/>
    <property type="project" value="UniProtKB-KW"/>
</dbReference>
<sequence length="667" mass="73925">MAAQVGPLPQLKLPSGPTPITAEQRYWKTFKNQLLIPSPTSYPVVHISANNDSFAVTTGTRIQIYSNRTRKLQKTITRFGDVARSGEIRKDGRVLAAGDDTGKIQVFDVNSRAILKTWTQHKQPVWTTKFSPTELTTLLSASDDKTVRLWDLPSNDPTTTFVGHSDYVRCANFMPGTMSNMIVSGSYDSTVKLWDPRAGRNSAVMTFKHASPIEDVLSMPTGTAVLAAAGESISVLDLVAARPLHMITNHQKTVTSLSLASNGRRLVSGGLEGHVKVFETTGWNVVSSTKYQSPVLSVKVIPSSDDADSSDRHLAVGMQSGVLSVRTRLTGAEANREAEREKEMAALVAGTIEAHDAKRKKRKRRVTAAKKLDMVGEGADVVIANESRTYKKKERPWQSDLRHARYARALDQVLDKDSPEHSPLNVLTLLLALRHRSALQDALESRDEHTVQPILKWVCSHICDPRYVSVCVEVGLHLLELYAEFVGGSAELHEGFRTLHRRVRVEVERAQVSSILVYRHSRPNEAATDFMSAGYHTAFLLANAVEEQQMQSGHARTLLDTPLKTAIAAIDEQCVRSFITHAAQPIYHLTETPFAAAAVEFAGKPPLFSEPLLPRPLFVVRELRRRDDDEEDYMWLARLIILFRMSLLSMHSALAVPVPGRLPLCST</sequence>
<feature type="repeat" description="WD" evidence="6">
    <location>
        <begin position="118"/>
        <end position="160"/>
    </location>
</feature>
<evidence type="ECO:0000313" key="8">
    <source>
        <dbReference type="EMBL" id="KAF4946294.1"/>
    </source>
</evidence>
<comment type="subcellular location">
    <subcellularLocation>
        <location evidence="1">Nucleus</location>
        <location evidence="1">Nucleolus</location>
    </subcellularLocation>
</comment>
<dbReference type="AlphaFoldDB" id="A0A8H4WQP2"/>
<dbReference type="InterPro" id="IPR018983">
    <property type="entry name" value="U3_snoRNA-assocProt_15_C"/>
</dbReference>
<dbReference type="GO" id="GO:0045943">
    <property type="term" value="P:positive regulation of transcription by RNA polymerase I"/>
    <property type="evidence" value="ECO:0007669"/>
    <property type="project" value="TreeGrafter"/>
</dbReference>
<dbReference type="OrthoDB" id="431715at2759"/>
<keyword evidence="2" id="KW-0698">rRNA processing</keyword>
<dbReference type="InterPro" id="IPR020472">
    <property type="entry name" value="WD40_PAC1"/>
</dbReference>
<dbReference type="CDD" id="cd00200">
    <property type="entry name" value="WD40"/>
    <property type="match status" value="1"/>
</dbReference>
<evidence type="ECO:0000256" key="3">
    <source>
        <dbReference type="ARBA" id="ARBA00022574"/>
    </source>
</evidence>
<evidence type="ECO:0000313" key="9">
    <source>
        <dbReference type="Proteomes" id="UP000604273"/>
    </source>
</evidence>
<gene>
    <name evidence="8" type="ORF">FGADI_11286</name>
</gene>